<dbReference type="EMBL" id="JASJOS010000002">
    <property type="protein sequence ID" value="MDJ1479879.1"/>
    <property type="molecule type" value="Genomic_DNA"/>
</dbReference>
<name>A0AAE3U4M8_9BACT</name>
<keyword evidence="4 6" id="KW-1133">Transmembrane helix</keyword>
<evidence type="ECO:0000313" key="9">
    <source>
        <dbReference type="Proteomes" id="UP001241110"/>
    </source>
</evidence>
<protein>
    <submittedName>
        <fullName evidence="8">GtrA family protein</fullName>
    </submittedName>
</protein>
<evidence type="ECO:0000256" key="6">
    <source>
        <dbReference type="SAM" id="Phobius"/>
    </source>
</evidence>
<evidence type="ECO:0000256" key="5">
    <source>
        <dbReference type="ARBA" id="ARBA00023136"/>
    </source>
</evidence>
<evidence type="ECO:0000256" key="1">
    <source>
        <dbReference type="ARBA" id="ARBA00004141"/>
    </source>
</evidence>
<dbReference type="PANTHER" id="PTHR38459:SF1">
    <property type="entry name" value="PROPHAGE BACTOPRENOL-LINKED GLUCOSE TRANSLOCASE HOMOLOG"/>
    <property type="match status" value="1"/>
</dbReference>
<dbReference type="InterPro" id="IPR051401">
    <property type="entry name" value="GtrA_CellWall_Glycosyl"/>
</dbReference>
<evidence type="ECO:0000256" key="4">
    <source>
        <dbReference type="ARBA" id="ARBA00022989"/>
    </source>
</evidence>
<sequence length="174" mass="19995">MKRIIRHPFIQFFLQFRFIRFGLVGAFNTILDGSIYFLLLSLFGTGYKVLFIETDTWARAIAMFVGVTSAFFMNSRLVFKDNGYHNDFHEEITFSEKLAVVGRSYTKFIASYAMGMGMNLLTYTTMKRLHIDSFPPEMGLGLFSKLPAFIVSTGVSAVFNYFFCKHFVFKPKAV</sequence>
<dbReference type="GO" id="GO:0000271">
    <property type="term" value="P:polysaccharide biosynthetic process"/>
    <property type="evidence" value="ECO:0007669"/>
    <property type="project" value="InterPro"/>
</dbReference>
<feature type="transmembrane region" description="Helical" evidence="6">
    <location>
        <begin position="21"/>
        <end position="44"/>
    </location>
</feature>
<evidence type="ECO:0000256" key="3">
    <source>
        <dbReference type="ARBA" id="ARBA00022692"/>
    </source>
</evidence>
<evidence type="ECO:0000256" key="2">
    <source>
        <dbReference type="ARBA" id="ARBA00009399"/>
    </source>
</evidence>
<reference evidence="8" key="1">
    <citation type="submission" date="2023-05" db="EMBL/GenBank/DDBJ databases">
        <authorList>
            <person name="Zhang X."/>
        </authorList>
    </citation>
    <scope>NUCLEOTIDE SEQUENCE</scope>
    <source>
        <strain evidence="8">YF14B1</strain>
    </source>
</reference>
<comment type="subcellular location">
    <subcellularLocation>
        <location evidence="1">Membrane</location>
        <topology evidence="1">Multi-pass membrane protein</topology>
    </subcellularLocation>
</comment>
<dbReference type="AlphaFoldDB" id="A0AAE3U4M8"/>
<gene>
    <name evidence="8" type="ORF">QNI16_05235</name>
</gene>
<organism evidence="8 9">
    <name type="scientific">Xanthocytophaga flava</name>
    <dbReference type="NCBI Taxonomy" id="3048013"/>
    <lineage>
        <taxon>Bacteria</taxon>
        <taxon>Pseudomonadati</taxon>
        <taxon>Bacteroidota</taxon>
        <taxon>Cytophagia</taxon>
        <taxon>Cytophagales</taxon>
        <taxon>Rhodocytophagaceae</taxon>
        <taxon>Xanthocytophaga</taxon>
    </lineage>
</organism>
<keyword evidence="3 6" id="KW-0812">Transmembrane</keyword>
<dbReference type="Pfam" id="PF04138">
    <property type="entry name" value="GtrA_DPMS_TM"/>
    <property type="match status" value="1"/>
</dbReference>
<proteinExistence type="inferred from homology"/>
<dbReference type="PANTHER" id="PTHR38459">
    <property type="entry name" value="PROPHAGE BACTOPRENOL-LINKED GLUCOSE TRANSLOCASE HOMOLOG"/>
    <property type="match status" value="1"/>
</dbReference>
<feature type="transmembrane region" description="Helical" evidence="6">
    <location>
        <begin position="108"/>
        <end position="126"/>
    </location>
</feature>
<dbReference type="Proteomes" id="UP001241110">
    <property type="component" value="Unassembled WGS sequence"/>
</dbReference>
<evidence type="ECO:0000259" key="7">
    <source>
        <dbReference type="Pfam" id="PF04138"/>
    </source>
</evidence>
<accession>A0AAE3U4M8</accession>
<dbReference type="InterPro" id="IPR007267">
    <property type="entry name" value="GtrA_DPMS_TM"/>
</dbReference>
<feature type="transmembrane region" description="Helical" evidence="6">
    <location>
        <begin position="146"/>
        <end position="164"/>
    </location>
</feature>
<dbReference type="RefSeq" id="WP_313976412.1">
    <property type="nucleotide sequence ID" value="NZ_JASJOS010000002.1"/>
</dbReference>
<feature type="transmembrane region" description="Helical" evidence="6">
    <location>
        <begin position="56"/>
        <end position="73"/>
    </location>
</feature>
<comment type="caution">
    <text evidence="8">The sequence shown here is derived from an EMBL/GenBank/DDBJ whole genome shotgun (WGS) entry which is preliminary data.</text>
</comment>
<comment type="similarity">
    <text evidence="2">Belongs to the GtrA family.</text>
</comment>
<feature type="domain" description="GtrA/DPMS transmembrane" evidence="7">
    <location>
        <begin position="20"/>
        <end position="169"/>
    </location>
</feature>
<keyword evidence="5 6" id="KW-0472">Membrane</keyword>
<dbReference type="GO" id="GO:0005886">
    <property type="term" value="C:plasma membrane"/>
    <property type="evidence" value="ECO:0007669"/>
    <property type="project" value="TreeGrafter"/>
</dbReference>
<evidence type="ECO:0000313" key="8">
    <source>
        <dbReference type="EMBL" id="MDJ1479879.1"/>
    </source>
</evidence>